<dbReference type="OrthoDB" id="8478463at2"/>
<evidence type="ECO:0000313" key="2">
    <source>
        <dbReference type="Proteomes" id="UP000324065"/>
    </source>
</evidence>
<name>A0A5M6IAZ6_9PROT</name>
<dbReference type="InterPro" id="IPR029057">
    <property type="entry name" value="PRTase-like"/>
</dbReference>
<keyword evidence="2" id="KW-1185">Reference proteome</keyword>
<dbReference type="EMBL" id="VWPJ01000009">
    <property type="protein sequence ID" value="KAA5605416.1"/>
    <property type="molecule type" value="Genomic_DNA"/>
</dbReference>
<accession>A0A5M6IAZ6</accession>
<reference evidence="1 2" key="1">
    <citation type="submission" date="2019-09" db="EMBL/GenBank/DDBJ databases">
        <title>Genome sequence of Roseospira marina, one of the more divergent members of the non-sulfur purple photosynthetic bacterial family, the Rhodospirillaceae.</title>
        <authorList>
            <person name="Meyer T."/>
            <person name="Kyndt J."/>
        </authorList>
    </citation>
    <scope>NUCLEOTIDE SEQUENCE [LARGE SCALE GENOMIC DNA]</scope>
    <source>
        <strain evidence="1 2">DSM 15113</strain>
    </source>
</reference>
<evidence type="ECO:0000313" key="1">
    <source>
        <dbReference type="EMBL" id="KAA5605416.1"/>
    </source>
</evidence>
<protein>
    <recommendedName>
        <fullName evidence="3">Phosphoribosyltransferase</fullName>
    </recommendedName>
</protein>
<evidence type="ECO:0008006" key="3">
    <source>
        <dbReference type="Google" id="ProtNLM"/>
    </source>
</evidence>
<proteinExistence type="predicted"/>
<comment type="caution">
    <text evidence="1">The sequence shown here is derived from an EMBL/GenBank/DDBJ whole genome shotgun (WGS) entry which is preliminary data.</text>
</comment>
<gene>
    <name evidence="1" type="ORF">F1188_10965</name>
</gene>
<dbReference type="Proteomes" id="UP000324065">
    <property type="component" value="Unassembled WGS sequence"/>
</dbReference>
<dbReference type="AlphaFoldDB" id="A0A5M6IAZ6"/>
<dbReference type="RefSeq" id="WP_150062466.1">
    <property type="nucleotide sequence ID" value="NZ_JACHII010000021.1"/>
</dbReference>
<sequence length="223" mass="25443">MSIPSWTPFGTMMYFPRLDASGHTLPVYTIGWRFTDDADEWSRRFIGFKNGEREHLRGAARALRYCMQDFVYKKKLKKESTGLLTAIYSSKTRSEENSSLYILGKWLSAQLDVKFLSHHLTKEVHRSLHSLGSRYDRDSEVFQKYRCTKITGVTDVIILDDLVTRGATFKDISRSIEKSTPGVSVYGIALAKNERVSYAKQCGASISNGHIPENMNRLWIGSK</sequence>
<organism evidence="1 2">
    <name type="scientific">Roseospira marina</name>
    <dbReference type="NCBI Taxonomy" id="140057"/>
    <lineage>
        <taxon>Bacteria</taxon>
        <taxon>Pseudomonadati</taxon>
        <taxon>Pseudomonadota</taxon>
        <taxon>Alphaproteobacteria</taxon>
        <taxon>Rhodospirillales</taxon>
        <taxon>Rhodospirillaceae</taxon>
        <taxon>Roseospira</taxon>
    </lineage>
</organism>
<dbReference type="SUPFAM" id="SSF53271">
    <property type="entry name" value="PRTase-like"/>
    <property type="match status" value="1"/>
</dbReference>